<accession>A0ABM5IXB4</accession>
<reference evidence="6" key="1">
    <citation type="submission" date="2025-05" db="UniProtKB">
        <authorList>
            <consortium name="EnsemblMetazoa"/>
        </authorList>
    </citation>
    <scope>IDENTIFICATION</scope>
</reference>
<name>A0ABM5IXB4_DIAVI</name>
<dbReference type="RefSeq" id="XP_028146802.2">
    <property type="nucleotide sequence ID" value="XM_028291001.2"/>
</dbReference>
<keyword evidence="3" id="KW-0862">Zinc</keyword>
<dbReference type="PROSITE" id="PS51081">
    <property type="entry name" value="ZF_SIAH"/>
    <property type="match status" value="1"/>
</dbReference>
<evidence type="ECO:0000313" key="6">
    <source>
        <dbReference type="EnsemblMetazoa" id="XP_028146802.2"/>
    </source>
</evidence>
<evidence type="ECO:0000313" key="7">
    <source>
        <dbReference type="Proteomes" id="UP001652700"/>
    </source>
</evidence>
<dbReference type="Proteomes" id="UP001652700">
    <property type="component" value="Unplaced"/>
</dbReference>
<evidence type="ECO:0000256" key="2">
    <source>
        <dbReference type="ARBA" id="ARBA00022771"/>
    </source>
</evidence>
<dbReference type="EnsemblMetazoa" id="XM_028291001.2">
    <property type="protein sequence ID" value="XP_028146802.2"/>
    <property type="gene ID" value="LOC114340409"/>
</dbReference>
<dbReference type="InterPro" id="IPR013083">
    <property type="entry name" value="Znf_RING/FYVE/PHD"/>
</dbReference>
<sequence>MAFIIPDKVLESLICTFCHKYLSVKPTRVYPNRDVKCGRCAMADKRKKQRASVESLYGKIAEKFLFKCINRFDGCRELLAYSQVRDHEEVCLEIIHKCPICYEEVTSLMMLRHFHSNHKDAILDFPAFVFNLSHYLETTGIYIYQEEDNLFFLYISYSKSENTIKLELVYMGSDKLASNIYHKFTVTSVNKEFDINCKSKPSCANACTIVDVSNMLHLINVKFKLIYQNLQFFTIPENVHSSNIENSLENLNQNLKDLTVSENVNSSSSSTNNSLEEPKPNQDKVQFICESPFEYTTRIVELSSEYNPQCFNCKEICTFSLSDTDAPEYYYSPTHNDFLCFCCFVWLTHENKIKENHLYLKKLMISNFLGRFCKWNCGQHFKFSQIISHEVFCAKRNHYYNCPVQNCSTKGFASALRKHLETEHRFSVCTSIIQLANTTMNHFVFLEDQIVRFKLECKFIGGDSYCGIPSRYEYKIECEIITNDNEIESEWKPHVLCFSGNTFKPLSGLPLSSSPSACKAKIVLVKK</sequence>
<evidence type="ECO:0000256" key="3">
    <source>
        <dbReference type="ARBA" id="ARBA00022833"/>
    </source>
</evidence>
<feature type="domain" description="SIAH-type" evidence="5">
    <location>
        <begin position="63"/>
        <end position="119"/>
    </location>
</feature>
<evidence type="ECO:0000259" key="5">
    <source>
        <dbReference type="PROSITE" id="PS51081"/>
    </source>
</evidence>
<dbReference type="SUPFAM" id="SSF49599">
    <property type="entry name" value="TRAF domain-like"/>
    <property type="match status" value="1"/>
</dbReference>
<keyword evidence="2 4" id="KW-0863">Zinc-finger</keyword>
<protein>
    <recommendedName>
        <fullName evidence="5">SIAH-type domain-containing protein</fullName>
    </recommendedName>
</protein>
<dbReference type="Gene3D" id="3.30.40.10">
    <property type="entry name" value="Zinc/RING finger domain, C3HC4 (zinc finger)"/>
    <property type="match status" value="1"/>
</dbReference>
<evidence type="ECO:0000256" key="4">
    <source>
        <dbReference type="PROSITE-ProRule" id="PRU00455"/>
    </source>
</evidence>
<proteinExistence type="predicted"/>
<organism evidence="6 7">
    <name type="scientific">Diabrotica virgifera virgifera</name>
    <name type="common">western corn rootworm</name>
    <dbReference type="NCBI Taxonomy" id="50390"/>
    <lineage>
        <taxon>Eukaryota</taxon>
        <taxon>Metazoa</taxon>
        <taxon>Ecdysozoa</taxon>
        <taxon>Arthropoda</taxon>
        <taxon>Hexapoda</taxon>
        <taxon>Insecta</taxon>
        <taxon>Pterygota</taxon>
        <taxon>Neoptera</taxon>
        <taxon>Endopterygota</taxon>
        <taxon>Coleoptera</taxon>
        <taxon>Polyphaga</taxon>
        <taxon>Cucujiformia</taxon>
        <taxon>Chrysomeloidea</taxon>
        <taxon>Chrysomelidae</taxon>
        <taxon>Galerucinae</taxon>
        <taxon>Diabroticina</taxon>
        <taxon>Diabroticites</taxon>
        <taxon>Diabrotica</taxon>
    </lineage>
</organism>
<keyword evidence="1" id="KW-0479">Metal-binding</keyword>
<evidence type="ECO:0000256" key="1">
    <source>
        <dbReference type="ARBA" id="ARBA00022723"/>
    </source>
</evidence>
<dbReference type="InterPro" id="IPR013010">
    <property type="entry name" value="Znf_SIAH"/>
</dbReference>
<keyword evidence="7" id="KW-1185">Reference proteome</keyword>
<dbReference type="GeneID" id="114340409"/>